<proteinExistence type="predicted"/>
<reference evidence="2" key="1">
    <citation type="submission" date="2010-04" db="EMBL/GenBank/DDBJ databases">
        <title>The genome sequence of Listeria monocytogenes strain 10403S.</title>
        <authorList>
            <consortium name="The Broad Institute Genome Sequencing Platform"/>
            <consortium name="The Broad Institute Genome Sequencing Center for Infectious Disease."/>
            <person name="Borowsky M."/>
            <person name="Borodovsky M."/>
            <person name="Young S.K."/>
            <person name="Zeng Q."/>
            <person name="Koehrsen M."/>
            <person name="Fitzgerald M."/>
            <person name="Wiedmann M."/>
            <person name="Swaminathan B."/>
            <person name="Lauer P."/>
            <person name="Portnoy D."/>
            <person name="Cossart P."/>
            <person name="Buchrieser C."/>
            <person name="Higgins D."/>
            <person name="Abouelleil A."/>
            <person name="Alvarado L."/>
            <person name="Arachchi H.M."/>
            <person name="Berlin A."/>
            <person name="Borenstein D."/>
            <person name="Brown A."/>
            <person name="Chapman S.B."/>
            <person name="Chen Z."/>
            <person name="Dunbar C.D."/>
            <person name="Engels R."/>
            <person name="Freedman E."/>
            <person name="Gearin G."/>
            <person name="Gellesch M."/>
            <person name="Goldberg J."/>
            <person name="Griggs A."/>
            <person name="Gujja S."/>
            <person name="Heilman E."/>
            <person name="Heiman D."/>
            <person name="Howarth C."/>
            <person name="Jen D."/>
            <person name="Larson L."/>
            <person name="Lui A."/>
            <person name="MacDonald J."/>
            <person name="Mehta T."/>
            <person name="Montmayeur A."/>
            <person name="Neiman D."/>
            <person name="Park D."/>
            <person name="Pearson M."/>
            <person name="Priest M."/>
            <person name="Richards J."/>
            <person name="Roberts A."/>
            <person name="Saif S."/>
            <person name="Shea T."/>
            <person name="Shenoy N."/>
            <person name="Sisk P."/>
            <person name="Stolte C."/>
            <person name="Sykes S."/>
            <person name="Walk T."/>
            <person name="White J."/>
            <person name="Yandava C."/>
            <person name="Haas B."/>
            <person name="Nusbaum C."/>
            <person name="Birren B."/>
        </authorList>
    </citation>
    <scope>NUCLEOTIDE SEQUENCE [LARGE SCALE GENOMIC DNA]</scope>
    <source>
        <strain evidence="2">10403S</strain>
    </source>
</reference>
<dbReference type="RefSeq" id="WP_009925480.1">
    <property type="nucleotide sequence ID" value="NC_017544.1"/>
</dbReference>
<dbReference type="InterPro" id="IPR010712">
    <property type="entry name" value="Arsenical-R_ArsD"/>
</dbReference>
<dbReference type="KEGG" id="lmt:LMRG_00152"/>
<organism evidence="1 2">
    <name type="scientific">Listeria monocytogenes serotype 1/2a (strain 10403S)</name>
    <dbReference type="NCBI Taxonomy" id="393133"/>
    <lineage>
        <taxon>Bacteria</taxon>
        <taxon>Bacillati</taxon>
        <taxon>Bacillota</taxon>
        <taxon>Bacilli</taxon>
        <taxon>Bacillales</taxon>
        <taxon>Listeriaceae</taxon>
        <taxon>Listeria</taxon>
    </lineage>
</organism>
<dbReference type="Pfam" id="PF06953">
    <property type="entry name" value="ArsD"/>
    <property type="match status" value="1"/>
</dbReference>
<dbReference type="HOGENOM" id="CLU_2142838_0_0_9"/>
<dbReference type="AlphaFoldDB" id="A0A0H3G9D4"/>
<protein>
    <recommendedName>
        <fullName evidence="3">Arsenical resistance operon trans-acting repressor ArsD</fullName>
    </recommendedName>
</protein>
<name>A0A0H3G9D4_LISM4</name>
<dbReference type="Proteomes" id="UP000001288">
    <property type="component" value="Chromosome"/>
</dbReference>
<evidence type="ECO:0000313" key="1">
    <source>
        <dbReference type="EMBL" id="AEO05472.1"/>
    </source>
</evidence>
<dbReference type="GO" id="GO:0003677">
    <property type="term" value="F:DNA binding"/>
    <property type="evidence" value="ECO:0007669"/>
    <property type="project" value="InterPro"/>
</dbReference>
<evidence type="ECO:0000313" key="2">
    <source>
        <dbReference type="Proteomes" id="UP000001288"/>
    </source>
</evidence>
<dbReference type="Gene3D" id="3.40.30.10">
    <property type="entry name" value="Glutaredoxin"/>
    <property type="match status" value="1"/>
</dbReference>
<dbReference type="GO" id="GO:0046685">
    <property type="term" value="P:response to arsenic-containing substance"/>
    <property type="evidence" value="ECO:0007669"/>
    <property type="project" value="InterPro"/>
</dbReference>
<sequence>MIELNYYCLSNFKEDEVEIEVFKSISTQQFKDNYVFLKEKTADINLFFYDENIQPFMDNDLVREVLEKEGLTKLPIVILNGKLIKKGQFLSNKEIGDILDIGISTQETDGNY</sequence>
<gene>
    <name evidence="1" type="ordered locus">LMRG_00152</name>
</gene>
<dbReference type="EMBL" id="CP002002">
    <property type="protein sequence ID" value="AEO05472.1"/>
    <property type="molecule type" value="Genomic_DNA"/>
</dbReference>
<evidence type="ECO:0008006" key="3">
    <source>
        <dbReference type="Google" id="ProtNLM"/>
    </source>
</evidence>
<accession>A0A0H3G9D4</accession>
<dbReference type="GO" id="GO:0045892">
    <property type="term" value="P:negative regulation of DNA-templated transcription"/>
    <property type="evidence" value="ECO:0007669"/>
    <property type="project" value="InterPro"/>
</dbReference>